<keyword evidence="4" id="KW-0249">Electron transport</keyword>
<dbReference type="SUPFAM" id="SSF46626">
    <property type="entry name" value="Cytochrome c"/>
    <property type="match status" value="1"/>
</dbReference>
<dbReference type="Proteomes" id="UP000315753">
    <property type="component" value="Unassembled WGS sequence"/>
</dbReference>
<dbReference type="GO" id="GO:0046872">
    <property type="term" value="F:metal ion binding"/>
    <property type="evidence" value="ECO:0007669"/>
    <property type="project" value="UniProtKB-KW"/>
</dbReference>
<keyword evidence="5 6" id="KW-0408">Iron</keyword>
<proteinExistence type="predicted"/>
<evidence type="ECO:0000256" key="1">
    <source>
        <dbReference type="ARBA" id="ARBA00022448"/>
    </source>
</evidence>
<protein>
    <submittedName>
        <fullName evidence="8">Cytochrome c</fullName>
    </submittedName>
</protein>
<dbReference type="RefSeq" id="WP_141602180.1">
    <property type="nucleotide sequence ID" value="NZ_JARMSB010000008.1"/>
</dbReference>
<dbReference type="PANTHER" id="PTHR37823">
    <property type="entry name" value="CYTOCHROME C-553-LIKE"/>
    <property type="match status" value="1"/>
</dbReference>
<feature type="domain" description="Cytochrome c" evidence="7">
    <location>
        <begin position="36"/>
        <end position="107"/>
    </location>
</feature>
<keyword evidence="2 6" id="KW-0349">Heme</keyword>
<dbReference type="Gene3D" id="1.10.760.10">
    <property type="entry name" value="Cytochrome c-like domain"/>
    <property type="match status" value="1"/>
</dbReference>
<dbReference type="GO" id="GO:0009055">
    <property type="term" value="F:electron transfer activity"/>
    <property type="evidence" value="ECO:0007669"/>
    <property type="project" value="InterPro"/>
</dbReference>
<evidence type="ECO:0000256" key="6">
    <source>
        <dbReference type="PROSITE-ProRule" id="PRU00433"/>
    </source>
</evidence>
<dbReference type="InterPro" id="IPR009056">
    <property type="entry name" value="Cyt_c-like_dom"/>
</dbReference>
<keyword evidence="3 6" id="KW-0479">Metal-binding</keyword>
<dbReference type="OrthoDB" id="7933886at2"/>
<dbReference type="Pfam" id="PF13442">
    <property type="entry name" value="Cytochrome_CBB3"/>
    <property type="match status" value="1"/>
</dbReference>
<dbReference type="InterPro" id="IPR051811">
    <property type="entry name" value="Cytochrome_c550/c551-like"/>
</dbReference>
<evidence type="ECO:0000256" key="5">
    <source>
        <dbReference type="ARBA" id="ARBA00023004"/>
    </source>
</evidence>
<evidence type="ECO:0000259" key="7">
    <source>
        <dbReference type="PROSITE" id="PS51007"/>
    </source>
</evidence>
<accession>A0A540V2E1</accession>
<comment type="caution">
    <text evidence="8">The sequence shown here is derived from an EMBL/GenBank/DDBJ whole genome shotgun (WGS) entry which is preliminary data.</text>
</comment>
<dbReference type="GO" id="GO:0020037">
    <property type="term" value="F:heme binding"/>
    <property type="evidence" value="ECO:0007669"/>
    <property type="project" value="InterPro"/>
</dbReference>
<evidence type="ECO:0000256" key="3">
    <source>
        <dbReference type="ARBA" id="ARBA00022723"/>
    </source>
</evidence>
<reference evidence="8 9" key="1">
    <citation type="submission" date="2019-06" db="EMBL/GenBank/DDBJ databases">
        <title>Genome sequence of Ureibacillus terrenus.</title>
        <authorList>
            <person name="Maclea K.S."/>
            <person name="Simoes M."/>
        </authorList>
    </citation>
    <scope>NUCLEOTIDE SEQUENCE [LARGE SCALE GENOMIC DNA]</scope>
    <source>
        <strain evidence="8 9">ATCC BAA-384</strain>
    </source>
</reference>
<organism evidence="8 9">
    <name type="scientific">Ureibacillus terrenus</name>
    <dbReference type="NCBI Taxonomy" id="118246"/>
    <lineage>
        <taxon>Bacteria</taxon>
        <taxon>Bacillati</taxon>
        <taxon>Bacillota</taxon>
        <taxon>Bacilli</taxon>
        <taxon>Bacillales</taxon>
        <taxon>Caryophanaceae</taxon>
        <taxon>Ureibacillus</taxon>
    </lineage>
</organism>
<keyword evidence="1" id="KW-0813">Transport</keyword>
<evidence type="ECO:0000256" key="4">
    <source>
        <dbReference type="ARBA" id="ARBA00022982"/>
    </source>
</evidence>
<gene>
    <name evidence="8" type="ORF">FKZ59_07725</name>
</gene>
<name>A0A540V2E1_9BACL</name>
<keyword evidence="9" id="KW-1185">Reference proteome</keyword>
<dbReference type="PROSITE" id="PS51257">
    <property type="entry name" value="PROKAR_LIPOPROTEIN"/>
    <property type="match status" value="1"/>
</dbReference>
<evidence type="ECO:0000313" key="9">
    <source>
        <dbReference type="Proteomes" id="UP000315753"/>
    </source>
</evidence>
<dbReference type="PANTHER" id="PTHR37823:SF4">
    <property type="entry name" value="MENAQUINOL-CYTOCHROME C REDUCTASE CYTOCHROME B_C SUBUNIT"/>
    <property type="match status" value="1"/>
</dbReference>
<evidence type="ECO:0000313" key="8">
    <source>
        <dbReference type="EMBL" id="TQE90888.1"/>
    </source>
</evidence>
<sequence>MKPSKVVLATFVGLGLIGLGACGNDEEGKKAEVNEELAAEGEKIVKSSCASCHGVDLTGDLGPNLHNLTLSKEQIMEVLRKGGKTMPPGTANGKEEAVAEYLLTLKE</sequence>
<dbReference type="EMBL" id="VIGD01000008">
    <property type="protein sequence ID" value="TQE90888.1"/>
    <property type="molecule type" value="Genomic_DNA"/>
</dbReference>
<dbReference type="AlphaFoldDB" id="A0A540V2E1"/>
<dbReference type="PROSITE" id="PS51007">
    <property type="entry name" value="CYTC"/>
    <property type="match status" value="1"/>
</dbReference>
<dbReference type="InterPro" id="IPR036909">
    <property type="entry name" value="Cyt_c-like_dom_sf"/>
</dbReference>
<evidence type="ECO:0000256" key="2">
    <source>
        <dbReference type="ARBA" id="ARBA00022617"/>
    </source>
</evidence>